<keyword evidence="1" id="KW-0808">Transferase</keyword>
<evidence type="ECO:0000313" key="1">
    <source>
        <dbReference type="EMBL" id="WZI33242.1"/>
    </source>
</evidence>
<keyword evidence="1" id="KW-0696">RNA-directed RNA polymerase</keyword>
<keyword evidence="1" id="KW-0548">Nucleotidyltransferase</keyword>
<organism evidence="1">
    <name type="scientific">Shrew peribunyavirus</name>
    <dbReference type="NCBI Taxonomy" id="3139559"/>
    <lineage>
        <taxon>Viruses</taxon>
        <taxon>Riboviria</taxon>
        <taxon>Orthornavirae</taxon>
        <taxon>Negarnaviricota</taxon>
        <taxon>Polyploviricotina</taxon>
        <taxon>Ellioviricetes</taxon>
        <taxon>Bunyavirales</taxon>
    </lineage>
</organism>
<accession>A0AB38ZJU8</accession>
<reference evidence="1" key="2">
    <citation type="submission" date="2024-01" db="EMBL/GenBank/DDBJ databases">
        <authorList>
            <person name="Zhang X.-A."/>
            <person name="Zhang J.-T."/>
            <person name="Hu Z.-Y."/>
            <person name="Liu W."/>
        </authorList>
    </citation>
    <scope>NUCLEOTIDE SEQUENCE</scope>
    <source>
        <strain evidence="1">Peribu_1</strain>
    </source>
</reference>
<sequence>MVNDAISRSPQLEYGTSILRNKRTNLAFIQRFYHLNKDNFLNELFKHQIGVLGFFTSRQYYEDGKYKGPFEWIGQVGETFVKLIGTDDKVKEVVVSSLRHTPELNNLLPGLLNDLGYRTDHNIPSKSIFKLFKGKIITGKANTGIPVFENNKCKFIFDPDRIGEIDVQIEGNRLRIVSTYKTSTKLMGKCKRRKTGLKSKNLKITLLSTTIFPTGVHIRIPNADREPSKSWLEGEMLPLAIAYKLPNLSDSDIGKGHFNFSVYRDWLKDLFWGAAEQKGVLKAPLMRGYDDYKDDDFDFDAYEPIFTMPDKINEIWDTVNLFKDEGNIQDDQREEEEEIDFDEVFMWPAFIGEFGRIERPLETAVEVRKGGHPLLHELIRDILTKISKDELFRIMIHKKYRSTPEELRRIIAYFMNIRVGDIREEQIEIPTCDFRFG</sequence>
<dbReference type="GO" id="GO:0003968">
    <property type="term" value="F:RNA-directed RNA polymerase activity"/>
    <property type="evidence" value="ECO:0007669"/>
    <property type="project" value="UniProtKB-KW"/>
</dbReference>
<dbReference type="EMBL" id="PP272538">
    <property type="protein sequence ID" value="WZI33242.1"/>
    <property type="molecule type" value="Viral_cRNA"/>
</dbReference>
<reference evidence="1" key="1">
    <citation type="journal article" date="2024" name="NPJ Biofilms Microbiomes">
        <title>Decoding the RNA viromes in shrew lungs along the eastern coast of China.</title>
        <authorList>
            <person name="Zhang J.T."/>
            <person name="Hu Z.Y."/>
            <person name="Tang F."/>
            <person name="Liu Y.T."/>
            <person name="Tan W.L."/>
            <person name="Ma X.F."/>
            <person name="Zhang Y.F."/>
            <person name="Si G.Q."/>
            <person name="Zhang L."/>
            <person name="Zhang M.Q."/>
            <person name="Peng C."/>
            <person name="Fu B.K."/>
            <person name="Fang L.Q."/>
            <person name="Zhang X.A."/>
            <person name="Liu W."/>
        </authorList>
    </citation>
    <scope>NUCLEOTIDE SEQUENCE</scope>
    <source>
        <strain evidence="1">Peribu_1</strain>
    </source>
</reference>
<protein>
    <submittedName>
        <fullName evidence="1">RNA-dependent RNA polymerase</fullName>
    </submittedName>
</protein>
<name>A0AB38ZJU8_9VIRU</name>
<proteinExistence type="predicted"/>